<gene>
    <name evidence="4" type="ORF">AC579_6870</name>
</gene>
<accession>A0A139HL94</accession>
<evidence type="ECO:0000313" key="4">
    <source>
        <dbReference type="EMBL" id="KXT03176.1"/>
    </source>
</evidence>
<dbReference type="Proteomes" id="UP000073492">
    <property type="component" value="Unassembled WGS sequence"/>
</dbReference>
<dbReference type="GO" id="GO:0018580">
    <property type="term" value="F:nitronate monooxygenase activity"/>
    <property type="evidence" value="ECO:0007669"/>
    <property type="project" value="InterPro"/>
</dbReference>
<evidence type="ECO:0000256" key="3">
    <source>
        <dbReference type="ARBA" id="ARBA00023002"/>
    </source>
</evidence>
<evidence type="ECO:0000256" key="1">
    <source>
        <dbReference type="ARBA" id="ARBA00022630"/>
    </source>
</evidence>
<keyword evidence="1" id="KW-0285">Flavoprotein</keyword>
<dbReference type="EMBL" id="LFZO01000611">
    <property type="protein sequence ID" value="KXT03176.1"/>
    <property type="molecule type" value="Genomic_DNA"/>
</dbReference>
<proteinExistence type="predicted"/>
<dbReference type="Gene3D" id="3.20.20.70">
    <property type="entry name" value="Aldolase class I"/>
    <property type="match status" value="1"/>
</dbReference>
<dbReference type="Pfam" id="PF03060">
    <property type="entry name" value="NMO"/>
    <property type="match status" value="1"/>
</dbReference>
<reference evidence="4 5" key="1">
    <citation type="submission" date="2015-07" db="EMBL/GenBank/DDBJ databases">
        <title>Comparative genomics of the Sigatoka disease complex on banana suggests a link between parallel evolutionary changes in Pseudocercospora fijiensis and Pseudocercospora eumusae and increased virulence on the banana host.</title>
        <authorList>
            <person name="Chang T.-C."/>
            <person name="Salvucci A."/>
            <person name="Crous P.W."/>
            <person name="Stergiopoulos I."/>
        </authorList>
    </citation>
    <scope>NUCLEOTIDE SEQUENCE [LARGE SCALE GENOMIC DNA]</scope>
    <source>
        <strain evidence="4 5">CBS 116634</strain>
    </source>
</reference>
<evidence type="ECO:0000256" key="2">
    <source>
        <dbReference type="ARBA" id="ARBA00022643"/>
    </source>
</evidence>
<dbReference type="OrthoDB" id="2349068at2759"/>
<dbReference type="InterPro" id="IPR013785">
    <property type="entry name" value="Aldolase_TIM"/>
</dbReference>
<protein>
    <submittedName>
        <fullName evidence="4">Uncharacterized protein</fullName>
    </submittedName>
</protein>
<evidence type="ECO:0000313" key="5">
    <source>
        <dbReference type="Proteomes" id="UP000073492"/>
    </source>
</evidence>
<dbReference type="PANTHER" id="PTHR32332:SF34">
    <property type="entry name" value="2-NITROPROPANE DIOXYGENASE FAMILY, PUTATIVE-RELATED"/>
    <property type="match status" value="1"/>
</dbReference>
<keyword evidence="5" id="KW-1185">Reference proteome</keyword>
<sequence length="354" mass="37831">MDRLKSDYPWTKAPLVCGAPMRLIALASLATEISRAGGLGFVGAGSDVSNLGGILEEVQKLKASAQVLREVDNALPVGIGFLLWAGEQLLNDALPLLAKHKPAAVWLFAPREMGQFQQWTREVRRATENTTKIWIQIGTVEEAIEVVQSCDPDVLVVQGQDAGGHGLDKAAGLIPLLPEVDDAVTDLCRVKKNTKPVLIAAGGIMDGRGTAAAIALGASGVTLGTRYLAAPESNIAKGYRDAVLKAGDGGVHTKRVKLYDTLRGTRDWPERYGGRGVLNESFYDSENGVSLEENQRLYDEALKKGDEGWGEHARLATYAGAGVGLVKAVKSAARITEEVRDDAKQVLKQASKIP</sequence>
<dbReference type="AlphaFoldDB" id="A0A139HL94"/>
<name>A0A139HL94_9PEZI</name>
<comment type="caution">
    <text evidence="4">The sequence shown here is derived from an EMBL/GenBank/DDBJ whole genome shotgun (WGS) entry which is preliminary data.</text>
</comment>
<keyword evidence="3" id="KW-0560">Oxidoreductase</keyword>
<dbReference type="SUPFAM" id="SSF51412">
    <property type="entry name" value="Inosine monophosphate dehydrogenase (IMPDH)"/>
    <property type="match status" value="1"/>
</dbReference>
<dbReference type="CDD" id="cd04730">
    <property type="entry name" value="NPD_like"/>
    <property type="match status" value="1"/>
</dbReference>
<keyword evidence="2" id="KW-0288">FMN</keyword>
<dbReference type="PANTHER" id="PTHR32332">
    <property type="entry name" value="2-NITROPROPANE DIOXYGENASE"/>
    <property type="match status" value="1"/>
</dbReference>
<organism evidence="4 5">
    <name type="scientific">Pseudocercospora musae</name>
    <dbReference type="NCBI Taxonomy" id="113226"/>
    <lineage>
        <taxon>Eukaryota</taxon>
        <taxon>Fungi</taxon>
        <taxon>Dikarya</taxon>
        <taxon>Ascomycota</taxon>
        <taxon>Pezizomycotina</taxon>
        <taxon>Dothideomycetes</taxon>
        <taxon>Dothideomycetidae</taxon>
        <taxon>Mycosphaerellales</taxon>
        <taxon>Mycosphaerellaceae</taxon>
        <taxon>Pseudocercospora</taxon>
    </lineage>
</organism>
<dbReference type="InterPro" id="IPR004136">
    <property type="entry name" value="NMO"/>
</dbReference>